<reference evidence="1 2" key="1">
    <citation type="journal article" date="2010" name="BMC Genomics">
        <title>Sequencing, annotation, and comparative genome analysis of the gerbil-adapted Helicobacter pylori strain B8.</title>
        <authorList>
            <person name="Farnbacher M."/>
            <person name="Jahns T."/>
            <person name="Willrodt D."/>
            <person name="Daniel R."/>
            <person name="Haas R."/>
            <person name="Goesmann A."/>
            <person name="Kurtz S."/>
            <person name="Rieder G."/>
        </authorList>
    </citation>
    <scope>NUCLEOTIDE SEQUENCE [LARGE SCALE GENOMIC DNA]</scope>
    <source>
        <strain evidence="1 2">B8</strain>
    </source>
</reference>
<gene>
    <name evidence="1" type="ordered locus">HPB8_899</name>
</gene>
<dbReference type="HOGENOM" id="CLU_3389783_0_0_7"/>
<proteinExistence type="predicted"/>
<accession>D7FE49</accession>
<name>D7FE49_HELP3</name>
<sequence length="32" mass="3652">MARHTAPRKTLKSLNPFYEEALCLFDALKSLS</sequence>
<protein>
    <submittedName>
        <fullName evidence="1">Uncharacterized protein</fullName>
    </submittedName>
</protein>
<dbReference type="EMBL" id="FN598874">
    <property type="protein sequence ID" value="CBI66456.1"/>
    <property type="molecule type" value="Genomic_DNA"/>
</dbReference>
<dbReference type="AlphaFoldDB" id="D7FE49"/>
<dbReference type="KEGG" id="hpl:HPB8_899"/>
<dbReference type="Proteomes" id="UP000007091">
    <property type="component" value="Chromosome"/>
</dbReference>
<organism evidence="1 2">
    <name type="scientific">Helicobacter pylori (strain B8)</name>
    <dbReference type="NCBI Taxonomy" id="693745"/>
    <lineage>
        <taxon>Bacteria</taxon>
        <taxon>Pseudomonadati</taxon>
        <taxon>Campylobacterota</taxon>
        <taxon>Epsilonproteobacteria</taxon>
        <taxon>Campylobacterales</taxon>
        <taxon>Helicobacteraceae</taxon>
        <taxon>Helicobacter</taxon>
    </lineage>
</organism>
<evidence type="ECO:0000313" key="1">
    <source>
        <dbReference type="EMBL" id="CBI66456.1"/>
    </source>
</evidence>
<evidence type="ECO:0000313" key="2">
    <source>
        <dbReference type="Proteomes" id="UP000007091"/>
    </source>
</evidence>